<proteinExistence type="predicted"/>
<keyword evidence="1" id="KW-0732">Signal</keyword>
<feature type="chain" id="PRO_5046833969" description="Outer membrane protein beta-barrel domain-containing protein" evidence="1">
    <location>
        <begin position="19"/>
        <end position="407"/>
    </location>
</feature>
<evidence type="ECO:0000256" key="1">
    <source>
        <dbReference type="SAM" id="SignalP"/>
    </source>
</evidence>
<dbReference type="Proteomes" id="UP001597480">
    <property type="component" value="Unassembled WGS sequence"/>
</dbReference>
<dbReference type="Gene3D" id="2.40.160.60">
    <property type="entry name" value="Outer membrane protein transport protein (OMPP1/FadL/TodX)"/>
    <property type="match status" value="1"/>
</dbReference>
<evidence type="ECO:0000313" key="3">
    <source>
        <dbReference type="Proteomes" id="UP001597480"/>
    </source>
</evidence>
<sequence>MRKISLLFSFFFTLCAFAQDDYKGYYITESGEKVNGFFEFYDFFKTEKLKFKKSGSGEFSPLPKDVVEYGIDEGKQKFEKHIVETDMLGDKTYSKDPQLSSQSLFLNVLVKGKASLYSYTKDYNTFFFLSNTSIKQGAVEQLINRKYLLPEGKTVDSPTYRRQLYNLVKCEGQQVSDFIAITYDKDAIVGVVKKYNECSGSKSEIFSLNSRKEFAYSFFAGVHYANMGISYYTPAVADESSLTFSAGAEAAYIFPNESWELYARGEFEPLNYELVDSKDQGYNVLESTFKMSGYAFNFSFGPRYKHILSNRSNIFMECGFGVYQPIGGELEWYTTLYPLNDGIPYRGDNGKYNLATSFALNFGVGYTFNKNYSVAVKYITNRDYMEDVDGSFNTKVGRLGLVFSYRL</sequence>
<feature type="signal peptide" evidence="1">
    <location>
        <begin position="1"/>
        <end position="18"/>
    </location>
</feature>
<name>A0ABW5NQ70_9FLAO</name>
<reference evidence="3" key="1">
    <citation type="journal article" date="2019" name="Int. J. Syst. Evol. Microbiol.">
        <title>The Global Catalogue of Microorganisms (GCM) 10K type strain sequencing project: providing services to taxonomists for standard genome sequencing and annotation.</title>
        <authorList>
            <consortium name="The Broad Institute Genomics Platform"/>
            <consortium name="The Broad Institute Genome Sequencing Center for Infectious Disease"/>
            <person name="Wu L."/>
            <person name="Ma J."/>
        </authorList>
    </citation>
    <scope>NUCLEOTIDE SEQUENCE [LARGE SCALE GENOMIC DNA]</scope>
    <source>
        <strain evidence="3">KCTC 42107</strain>
    </source>
</reference>
<comment type="caution">
    <text evidence="2">The sequence shown here is derived from an EMBL/GenBank/DDBJ whole genome shotgun (WGS) entry which is preliminary data.</text>
</comment>
<dbReference type="RefSeq" id="WP_379819676.1">
    <property type="nucleotide sequence ID" value="NZ_JBHUMD010000005.1"/>
</dbReference>
<protein>
    <recommendedName>
        <fullName evidence="4">Outer membrane protein beta-barrel domain-containing protein</fullName>
    </recommendedName>
</protein>
<accession>A0ABW5NQ70</accession>
<keyword evidence="3" id="KW-1185">Reference proteome</keyword>
<organism evidence="2 3">
    <name type="scientific">Flavobacterium suzhouense</name>
    <dbReference type="NCBI Taxonomy" id="1529638"/>
    <lineage>
        <taxon>Bacteria</taxon>
        <taxon>Pseudomonadati</taxon>
        <taxon>Bacteroidota</taxon>
        <taxon>Flavobacteriia</taxon>
        <taxon>Flavobacteriales</taxon>
        <taxon>Flavobacteriaceae</taxon>
        <taxon>Flavobacterium</taxon>
    </lineage>
</organism>
<evidence type="ECO:0000313" key="2">
    <source>
        <dbReference type="EMBL" id="MFD2601030.1"/>
    </source>
</evidence>
<dbReference type="EMBL" id="JBHUMD010000005">
    <property type="protein sequence ID" value="MFD2601030.1"/>
    <property type="molecule type" value="Genomic_DNA"/>
</dbReference>
<evidence type="ECO:0008006" key="4">
    <source>
        <dbReference type="Google" id="ProtNLM"/>
    </source>
</evidence>
<gene>
    <name evidence="2" type="ORF">ACFSR3_03100</name>
</gene>